<name>A0ABS8WKW7_DATST</name>
<dbReference type="PANTHER" id="PTHR33384">
    <property type="entry name" value="EXPRESSED PROTEIN"/>
    <property type="match status" value="1"/>
</dbReference>
<keyword evidence="2" id="KW-1185">Reference proteome</keyword>
<dbReference type="PANTHER" id="PTHR33384:SF22">
    <property type="match status" value="1"/>
</dbReference>
<dbReference type="EMBL" id="JACEIK010007324">
    <property type="protein sequence ID" value="MCE3050073.1"/>
    <property type="molecule type" value="Genomic_DNA"/>
</dbReference>
<proteinExistence type="predicted"/>
<gene>
    <name evidence="1" type="ORF">HAX54_046433</name>
</gene>
<comment type="caution">
    <text evidence="1">The sequence shown here is derived from an EMBL/GenBank/DDBJ whole genome shotgun (WGS) entry which is preliminary data.</text>
</comment>
<reference evidence="1 2" key="1">
    <citation type="journal article" date="2021" name="BMC Genomics">
        <title>Datura genome reveals duplications of psychoactive alkaloid biosynthetic genes and high mutation rate following tissue culture.</title>
        <authorList>
            <person name="Rajewski A."/>
            <person name="Carter-House D."/>
            <person name="Stajich J."/>
            <person name="Litt A."/>
        </authorList>
    </citation>
    <scope>NUCLEOTIDE SEQUENCE [LARGE SCALE GENOMIC DNA]</scope>
    <source>
        <strain evidence="1">AR-01</strain>
    </source>
</reference>
<organism evidence="1 2">
    <name type="scientific">Datura stramonium</name>
    <name type="common">Jimsonweed</name>
    <name type="synonym">Common thornapple</name>
    <dbReference type="NCBI Taxonomy" id="4076"/>
    <lineage>
        <taxon>Eukaryota</taxon>
        <taxon>Viridiplantae</taxon>
        <taxon>Streptophyta</taxon>
        <taxon>Embryophyta</taxon>
        <taxon>Tracheophyta</taxon>
        <taxon>Spermatophyta</taxon>
        <taxon>Magnoliopsida</taxon>
        <taxon>eudicotyledons</taxon>
        <taxon>Gunneridae</taxon>
        <taxon>Pentapetalae</taxon>
        <taxon>asterids</taxon>
        <taxon>lamiids</taxon>
        <taxon>Solanales</taxon>
        <taxon>Solanaceae</taxon>
        <taxon>Solanoideae</taxon>
        <taxon>Datureae</taxon>
        <taxon>Datura</taxon>
    </lineage>
</organism>
<evidence type="ECO:0000313" key="1">
    <source>
        <dbReference type="EMBL" id="MCE3050073.1"/>
    </source>
</evidence>
<sequence length="205" mass="21759">ATGSSPAQAFRSFCENQKNKMTRCAYQQKVLVGCVGVGEIRRGDSFVSNGIVCPKPRRIGLFNSSYVHADEPIRPSRYLQINNQQLEACDLKAGTELLDIILTKGSYDVESTSLEMASSPPFLFGSPPTRASNPLIRDAQFGNDNFVPVQAILEGAAAAASPPPSFTLSCALKSGGGCVPVKFGHKPAAVRIEGFNCCSSLSAIA</sequence>
<feature type="non-terminal residue" evidence="1">
    <location>
        <position position="1"/>
    </location>
</feature>
<protein>
    <submittedName>
        <fullName evidence="1">Uncharacterized protein</fullName>
    </submittedName>
</protein>
<evidence type="ECO:0000313" key="2">
    <source>
        <dbReference type="Proteomes" id="UP000823775"/>
    </source>
</evidence>
<dbReference type="Proteomes" id="UP000823775">
    <property type="component" value="Unassembled WGS sequence"/>
</dbReference>
<accession>A0ABS8WKW7</accession>